<reference evidence="1 2" key="1">
    <citation type="submission" date="2020-04" db="EMBL/GenBank/DDBJ databases">
        <title>Sphingobium sp. AR-3-1 isolated from Arctic soil.</title>
        <authorList>
            <person name="Dahal R.H."/>
            <person name="Chaudhary D.K."/>
        </authorList>
    </citation>
    <scope>NUCLEOTIDE SEQUENCE [LARGE SCALE GENOMIC DNA]</scope>
    <source>
        <strain evidence="1 2">AR-3-1</strain>
    </source>
</reference>
<accession>A0A7X9ZV43</accession>
<keyword evidence="2" id="KW-1185">Reference proteome</keyword>
<comment type="caution">
    <text evidence="1">The sequence shown here is derived from an EMBL/GenBank/DDBJ whole genome shotgun (WGS) entry which is preliminary data.</text>
</comment>
<dbReference type="RefSeq" id="WP_169574387.1">
    <property type="nucleotide sequence ID" value="NZ_JABBFV010000015.1"/>
</dbReference>
<dbReference type="AlphaFoldDB" id="A0A7X9ZV43"/>
<sequence length="138" mass="15017">MSDQTLCAAGTSNLARECRDLAHLCEATSAASRELDGRIARTVFPGLVDLEELEIAVWRYGDGSRVRALRYSGEKAAAATLVPPGHWMERDADLPDRIWIYGPGSDDAVSARHVLEPLAISAACLRMHARLKGMSPSR</sequence>
<dbReference type="Proteomes" id="UP000519023">
    <property type="component" value="Unassembled WGS sequence"/>
</dbReference>
<evidence type="ECO:0000313" key="1">
    <source>
        <dbReference type="EMBL" id="NML11964.1"/>
    </source>
</evidence>
<protein>
    <submittedName>
        <fullName evidence="1">Uncharacterized protein</fullName>
    </submittedName>
</protein>
<proteinExistence type="predicted"/>
<name>A0A7X9ZV43_9SPHN</name>
<organism evidence="1 2">
    <name type="scientific">Sphingobium psychrophilum</name>
    <dbReference type="NCBI Taxonomy" id="2728834"/>
    <lineage>
        <taxon>Bacteria</taxon>
        <taxon>Pseudomonadati</taxon>
        <taxon>Pseudomonadota</taxon>
        <taxon>Alphaproteobacteria</taxon>
        <taxon>Sphingomonadales</taxon>
        <taxon>Sphingomonadaceae</taxon>
        <taxon>Sphingobium</taxon>
    </lineage>
</organism>
<dbReference type="EMBL" id="JABBFV010000015">
    <property type="protein sequence ID" value="NML11964.1"/>
    <property type="molecule type" value="Genomic_DNA"/>
</dbReference>
<gene>
    <name evidence="1" type="ORF">HHL08_17725</name>
</gene>
<evidence type="ECO:0000313" key="2">
    <source>
        <dbReference type="Proteomes" id="UP000519023"/>
    </source>
</evidence>